<evidence type="ECO:0000256" key="8">
    <source>
        <dbReference type="ARBA" id="ARBA00022842"/>
    </source>
</evidence>
<evidence type="ECO:0000256" key="2">
    <source>
        <dbReference type="ARBA" id="ARBA00007265"/>
    </source>
</evidence>
<comment type="caution">
    <text evidence="12">The sequence shown here is derived from an EMBL/GenBank/DDBJ whole genome shotgun (WGS) entry which is preliminary data.</text>
</comment>
<dbReference type="Gene3D" id="1.10.3090.10">
    <property type="entry name" value="cca-adding enzyme, domain 2"/>
    <property type="match status" value="1"/>
</dbReference>
<sequence length="463" mass="53480">QQLYNPTVTTMLAAFITRSRISLTHLTRSLTSLPRSSLLNHIHSYNIHTMKIKESQMASVLRPEVKKLANMFSDYGYELRIAGGAVRDLLLGNVPHDLDFATTATPEEMKAMFETEGVRMINSSGEKHGTVTVRLEEENFECTTLRIDVETDGRHAVVQFTKEWELDANRRDLTINAMFLGLDGTVFDYFEGSKHLQDRLVTFVGDADKRIQEDYLRILRYFRFYGRIANGPDNHKPEVLESIKANVDGLRKISGERIWVELRKIITGNYGDDLLVKMVECGIGPYIGFPENFNCDNMRTVYKKCKEAGIPIKEMHHMTLLASGFSNEEECIKLITRIKCSKREQEIMLHIIRFRDFAMQAASFKEIKDHIVDLVIGERRNKDISLLYVSEVLKYACRTDYLENIKEWDIPKFPVSGHMVLEKNIPRKKTKLAMVDMLEEWKKSDFTLNAEELLETLDATRYQ</sequence>
<dbReference type="InterPro" id="IPR032828">
    <property type="entry name" value="PolyA_RNA-bd"/>
</dbReference>
<accession>A0AAW0WBZ6</accession>
<dbReference type="Pfam" id="PF12627">
    <property type="entry name" value="PolyA_pol_RNAbd"/>
    <property type="match status" value="1"/>
</dbReference>
<dbReference type="GO" id="GO:1990180">
    <property type="term" value="P:mitochondrial tRNA 3'-end processing"/>
    <property type="evidence" value="ECO:0007669"/>
    <property type="project" value="TreeGrafter"/>
</dbReference>
<keyword evidence="9" id="KW-0694">RNA-binding</keyword>
<name>A0AAW0WBZ6_CHEQU</name>
<protein>
    <recommendedName>
        <fullName evidence="14">CCA tRNA nucleotidyltransferase 1, mitochondrial</fullName>
    </recommendedName>
</protein>
<dbReference type="GO" id="GO:0005739">
    <property type="term" value="C:mitochondrion"/>
    <property type="evidence" value="ECO:0007669"/>
    <property type="project" value="TreeGrafter"/>
</dbReference>
<evidence type="ECO:0000256" key="9">
    <source>
        <dbReference type="RuleBase" id="RU003953"/>
    </source>
</evidence>
<evidence type="ECO:0000256" key="4">
    <source>
        <dbReference type="ARBA" id="ARBA00022694"/>
    </source>
</evidence>
<dbReference type="EMBL" id="JARKIK010000072">
    <property type="protein sequence ID" value="KAK8728390.1"/>
    <property type="molecule type" value="Genomic_DNA"/>
</dbReference>
<evidence type="ECO:0000313" key="12">
    <source>
        <dbReference type="EMBL" id="KAK8728390.1"/>
    </source>
</evidence>
<feature type="domain" description="tRNA nucleotidyltransferase/poly(A) polymerase RNA and SrmB- binding" evidence="11">
    <location>
        <begin position="237"/>
        <end position="287"/>
    </location>
</feature>
<keyword evidence="7" id="KW-0547">Nucleotide-binding</keyword>
<evidence type="ECO:0000256" key="1">
    <source>
        <dbReference type="ARBA" id="ARBA00001946"/>
    </source>
</evidence>
<dbReference type="GO" id="GO:0000166">
    <property type="term" value="F:nucleotide binding"/>
    <property type="evidence" value="ECO:0007669"/>
    <property type="project" value="UniProtKB-KW"/>
</dbReference>
<dbReference type="PANTHER" id="PTHR46173">
    <property type="entry name" value="CCA TRNA NUCLEOTIDYLTRANSFERASE 1, MITOCHONDRIAL"/>
    <property type="match status" value="1"/>
</dbReference>
<dbReference type="GO" id="GO:0001680">
    <property type="term" value="P:tRNA 3'-terminal CCA addition"/>
    <property type="evidence" value="ECO:0007669"/>
    <property type="project" value="TreeGrafter"/>
</dbReference>
<dbReference type="GO" id="GO:0016779">
    <property type="term" value="F:nucleotidyltransferase activity"/>
    <property type="evidence" value="ECO:0007669"/>
    <property type="project" value="UniProtKB-KW"/>
</dbReference>
<keyword evidence="3 9" id="KW-0808">Transferase</keyword>
<keyword evidence="6" id="KW-0479">Metal-binding</keyword>
<keyword evidence="13" id="KW-1185">Reference proteome</keyword>
<organism evidence="12 13">
    <name type="scientific">Cherax quadricarinatus</name>
    <name type="common">Australian red claw crayfish</name>
    <dbReference type="NCBI Taxonomy" id="27406"/>
    <lineage>
        <taxon>Eukaryota</taxon>
        <taxon>Metazoa</taxon>
        <taxon>Ecdysozoa</taxon>
        <taxon>Arthropoda</taxon>
        <taxon>Crustacea</taxon>
        <taxon>Multicrustacea</taxon>
        <taxon>Malacostraca</taxon>
        <taxon>Eumalacostraca</taxon>
        <taxon>Eucarida</taxon>
        <taxon>Decapoda</taxon>
        <taxon>Pleocyemata</taxon>
        <taxon>Astacidea</taxon>
        <taxon>Parastacoidea</taxon>
        <taxon>Parastacidae</taxon>
        <taxon>Cherax</taxon>
    </lineage>
</organism>
<evidence type="ECO:0000259" key="11">
    <source>
        <dbReference type="Pfam" id="PF12627"/>
    </source>
</evidence>
<comment type="cofactor">
    <cofactor evidence="1">
        <name>Mg(2+)</name>
        <dbReference type="ChEBI" id="CHEBI:18420"/>
    </cofactor>
</comment>
<feature type="non-terminal residue" evidence="12">
    <location>
        <position position="1"/>
    </location>
</feature>
<dbReference type="InterPro" id="IPR050264">
    <property type="entry name" value="Bact_CCA-adding_enz_type3_sf"/>
</dbReference>
<dbReference type="InterPro" id="IPR043519">
    <property type="entry name" value="NT_sf"/>
</dbReference>
<evidence type="ECO:0000256" key="5">
    <source>
        <dbReference type="ARBA" id="ARBA00022695"/>
    </source>
</evidence>
<dbReference type="Proteomes" id="UP001445076">
    <property type="component" value="Unassembled WGS sequence"/>
</dbReference>
<keyword evidence="4" id="KW-0819">tRNA processing</keyword>
<dbReference type="SUPFAM" id="SSF81891">
    <property type="entry name" value="Poly A polymerase C-terminal region-like"/>
    <property type="match status" value="1"/>
</dbReference>
<gene>
    <name evidence="12" type="ORF">OTU49_009266</name>
</gene>
<feature type="domain" description="Poly A polymerase head" evidence="10">
    <location>
        <begin position="79"/>
        <end position="201"/>
    </location>
</feature>
<dbReference type="InterPro" id="IPR002646">
    <property type="entry name" value="PolA_pol_head_dom"/>
</dbReference>
<evidence type="ECO:0008006" key="14">
    <source>
        <dbReference type="Google" id="ProtNLM"/>
    </source>
</evidence>
<comment type="similarity">
    <text evidence="2 9">Belongs to the tRNA nucleotidyltransferase/poly(A) polymerase family.</text>
</comment>
<keyword evidence="5" id="KW-0548">Nucleotidyltransferase</keyword>
<dbReference type="Pfam" id="PF01743">
    <property type="entry name" value="PolyA_pol"/>
    <property type="match status" value="1"/>
</dbReference>
<dbReference type="SUPFAM" id="SSF81301">
    <property type="entry name" value="Nucleotidyltransferase"/>
    <property type="match status" value="1"/>
</dbReference>
<evidence type="ECO:0000256" key="6">
    <source>
        <dbReference type="ARBA" id="ARBA00022723"/>
    </source>
</evidence>
<evidence type="ECO:0000256" key="7">
    <source>
        <dbReference type="ARBA" id="ARBA00022741"/>
    </source>
</evidence>
<evidence type="ECO:0000313" key="13">
    <source>
        <dbReference type="Proteomes" id="UP001445076"/>
    </source>
</evidence>
<dbReference type="CDD" id="cd05398">
    <property type="entry name" value="NT_ClassII-CCAase"/>
    <property type="match status" value="1"/>
</dbReference>
<keyword evidence="8" id="KW-0460">Magnesium</keyword>
<dbReference type="Gene3D" id="3.30.460.10">
    <property type="entry name" value="Beta Polymerase, domain 2"/>
    <property type="match status" value="1"/>
</dbReference>
<reference evidence="12 13" key="1">
    <citation type="journal article" date="2024" name="BMC Genomics">
        <title>Genome assembly of redclaw crayfish (Cherax quadricarinatus) provides insights into its immune adaptation and hypoxia tolerance.</title>
        <authorList>
            <person name="Liu Z."/>
            <person name="Zheng J."/>
            <person name="Li H."/>
            <person name="Fang K."/>
            <person name="Wang S."/>
            <person name="He J."/>
            <person name="Zhou D."/>
            <person name="Weng S."/>
            <person name="Chi M."/>
            <person name="Gu Z."/>
            <person name="He J."/>
            <person name="Li F."/>
            <person name="Wang M."/>
        </authorList>
    </citation>
    <scope>NUCLEOTIDE SEQUENCE [LARGE SCALE GENOMIC DNA]</scope>
    <source>
        <strain evidence="12">ZL_2023a</strain>
    </source>
</reference>
<dbReference type="GO" id="GO:0000049">
    <property type="term" value="F:tRNA binding"/>
    <property type="evidence" value="ECO:0007669"/>
    <property type="project" value="TreeGrafter"/>
</dbReference>
<dbReference type="AlphaFoldDB" id="A0AAW0WBZ6"/>
<evidence type="ECO:0000256" key="3">
    <source>
        <dbReference type="ARBA" id="ARBA00022679"/>
    </source>
</evidence>
<dbReference type="GO" id="GO:0046872">
    <property type="term" value="F:metal ion binding"/>
    <property type="evidence" value="ECO:0007669"/>
    <property type="project" value="UniProtKB-KW"/>
</dbReference>
<proteinExistence type="inferred from homology"/>
<dbReference type="PANTHER" id="PTHR46173:SF1">
    <property type="entry name" value="CCA TRNA NUCLEOTIDYLTRANSFERASE 1, MITOCHONDRIAL"/>
    <property type="match status" value="1"/>
</dbReference>
<evidence type="ECO:0000259" key="10">
    <source>
        <dbReference type="Pfam" id="PF01743"/>
    </source>
</evidence>